<name>A0ABV9CKF0_9ACTN</name>
<keyword evidence="5" id="KW-0503">Monooxygenase</keyword>
<keyword evidence="5" id="KW-0560">Oxidoreductase</keyword>
<organism evidence="5 6">
    <name type="scientific">Sphaerisporangium dianthi</name>
    <dbReference type="NCBI Taxonomy" id="1436120"/>
    <lineage>
        <taxon>Bacteria</taxon>
        <taxon>Bacillati</taxon>
        <taxon>Actinomycetota</taxon>
        <taxon>Actinomycetes</taxon>
        <taxon>Streptosporangiales</taxon>
        <taxon>Streptosporangiaceae</taxon>
        <taxon>Sphaerisporangium</taxon>
    </lineage>
</organism>
<protein>
    <submittedName>
        <fullName evidence="5">FAD-dependent monooxygenase</fullName>
    </submittedName>
</protein>
<feature type="domain" description="FAD-binding" evidence="4">
    <location>
        <begin position="13"/>
        <end position="83"/>
    </location>
</feature>
<evidence type="ECO:0000256" key="3">
    <source>
        <dbReference type="ARBA" id="ARBA00022827"/>
    </source>
</evidence>
<evidence type="ECO:0000259" key="4">
    <source>
        <dbReference type="Pfam" id="PF01494"/>
    </source>
</evidence>
<dbReference type="PRINTS" id="PR00420">
    <property type="entry name" value="RNGMNOXGNASE"/>
</dbReference>
<dbReference type="Proteomes" id="UP001596004">
    <property type="component" value="Unassembled WGS sequence"/>
</dbReference>
<dbReference type="PANTHER" id="PTHR43004">
    <property type="entry name" value="TRK SYSTEM POTASSIUM UPTAKE PROTEIN"/>
    <property type="match status" value="1"/>
</dbReference>
<dbReference type="Pfam" id="PF01494">
    <property type="entry name" value="FAD_binding_3"/>
    <property type="match status" value="1"/>
</dbReference>
<dbReference type="PANTHER" id="PTHR43004:SF19">
    <property type="entry name" value="BINDING MONOOXYGENASE, PUTATIVE (JCVI)-RELATED"/>
    <property type="match status" value="1"/>
</dbReference>
<proteinExistence type="predicted"/>
<dbReference type="InterPro" id="IPR002938">
    <property type="entry name" value="FAD-bd"/>
</dbReference>
<keyword evidence="2" id="KW-0285">Flavoprotein</keyword>
<dbReference type="InterPro" id="IPR050641">
    <property type="entry name" value="RIFMO-like"/>
</dbReference>
<gene>
    <name evidence="5" type="ORF">ACFO60_23235</name>
</gene>
<dbReference type="Gene3D" id="3.50.50.60">
    <property type="entry name" value="FAD/NAD(P)-binding domain"/>
    <property type="match status" value="1"/>
</dbReference>
<reference evidence="6" key="1">
    <citation type="journal article" date="2019" name="Int. J. Syst. Evol. Microbiol.">
        <title>The Global Catalogue of Microorganisms (GCM) 10K type strain sequencing project: providing services to taxonomists for standard genome sequencing and annotation.</title>
        <authorList>
            <consortium name="The Broad Institute Genomics Platform"/>
            <consortium name="The Broad Institute Genome Sequencing Center for Infectious Disease"/>
            <person name="Wu L."/>
            <person name="Ma J."/>
        </authorList>
    </citation>
    <scope>NUCLEOTIDE SEQUENCE [LARGE SCALE GENOMIC DNA]</scope>
    <source>
        <strain evidence="6">CGMCC 4.7132</strain>
    </source>
</reference>
<dbReference type="GO" id="GO:0004497">
    <property type="term" value="F:monooxygenase activity"/>
    <property type="evidence" value="ECO:0007669"/>
    <property type="project" value="UniProtKB-KW"/>
</dbReference>
<evidence type="ECO:0000256" key="2">
    <source>
        <dbReference type="ARBA" id="ARBA00022630"/>
    </source>
</evidence>
<dbReference type="EMBL" id="JBHSFP010000017">
    <property type="protein sequence ID" value="MFC4533690.1"/>
    <property type="molecule type" value="Genomic_DNA"/>
</dbReference>
<sequence length="145" mass="15158">MAGTAGCLRGRLLAERYRAGRVFLAGDAAHLFPAGGSALNVGMTDAINLGWKLSARLGGRAGDGLLDTYESERLPVAERALMRTRAQVALDRVTGEEGEALRALLTEVFAYEQPVRHLAGLLDGSDLSYGTAGHPLVGPLAPTSG</sequence>
<comment type="cofactor">
    <cofactor evidence="1">
        <name>FAD</name>
        <dbReference type="ChEBI" id="CHEBI:57692"/>
    </cofactor>
</comment>
<keyword evidence="3" id="KW-0274">FAD</keyword>
<evidence type="ECO:0000256" key="1">
    <source>
        <dbReference type="ARBA" id="ARBA00001974"/>
    </source>
</evidence>
<keyword evidence="6" id="KW-1185">Reference proteome</keyword>
<dbReference type="SUPFAM" id="SSF51905">
    <property type="entry name" value="FAD/NAD(P)-binding domain"/>
    <property type="match status" value="1"/>
</dbReference>
<dbReference type="InterPro" id="IPR036188">
    <property type="entry name" value="FAD/NAD-bd_sf"/>
</dbReference>
<dbReference type="RefSeq" id="WP_380843639.1">
    <property type="nucleotide sequence ID" value="NZ_JBHSFP010000017.1"/>
</dbReference>
<comment type="caution">
    <text evidence="5">The sequence shown here is derived from an EMBL/GenBank/DDBJ whole genome shotgun (WGS) entry which is preliminary data.</text>
</comment>
<evidence type="ECO:0000313" key="5">
    <source>
        <dbReference type="EMBL" id="MFC4533690.1"/>
    </source>
</evidence>
<accession>A0ABV9CKF0</accession>
<evidence type="ECO:0000313" key="6">
    <source>
        <dbReference type="Proteomes" id="UP001596004"/>
    </source>
</evidence>